<accession>A0A5E4NIK3</accession>
<dbReference type="EMBL" id="CABPRJ010002387">
    <property type="protein sequence ID" value="VVC44824.1"/>
    <property type="molecule type" value="Genomic_DNA"/>
</dbReference>
<proteinExistence type="predicted"/>
<reference evidence="2 3" key="1">
    <citation type="submission" date="2019-08" db="EMBL/GenBank/DDBJ databases">
        <authorList>
            <person name="Alioto T."/>
            <person name="Alioto T."/>
            <person name="Gomez Garrido J."/>
        </authorList>
    </citation>
    <scope>NUCLEOTIDE SEQUENCE [LARGE SCALE GENOMIC DNA]</scope>
</reference>
<name>A0A5E4NIK3_9HEMI</name>
<dbReference type="Proteomes" id="UP000325440">
    <property type="component" value="Unassembled WGS sequence"/>
</dbReference>
<feature type="region of interest" description="Disordered" evidence="1">
    <location>
        <begin position="36"/>
        <end position="57"/>
    </location>
</feature>
<feature type="region of interest" description="Disordered" evidence="1">
    <location>
        <begin position="160"/>
        <end position="223"/>
    </location>
</feature>
<gene>
    <name evidence="2" type="ORF">CINCED_3A002747</name>
</gene>
<feature type="compositionally biased region" description="Basic residues" evidence="1">
    <location>
        <begin position="164"/>
        <end position="177"/>
    </location>
</feature>
<sequence length="241" mass="27752">MSSNEGLFNDKFIVFDFEEVDDELLDYLNANSDLGEENDYQAENSSPRASGSNAPRPLEPIGITLDKINFYSTILQHPERSFEVVTNTPPAPVAERPSAENENVKNLFRMLNKEHKVHVRSFIDLAEPQTVYLNDMHPLSPVNNPSNFENQMQNISTMDSRHYLQPHRGRRVPKSPRGRPVTRTPAVKRRRSSRQMASRKRLATNKNAVTNNYSTQQDDTVSNEDQLSIRFSYLLRKIYEK</sequence>
<organism evidence="2 3">
    <name type="scientific">Cinara cedri</name>
    <dbReference type="NCBI Taxonomy" id="506608"/>
    <lineage>
        <taxon>Eukaryota</taxon>
        <taxon>Metazoa</taxon>
        <taxon>Ecdysozoa</taxon>
        <taxon>Arthropoda</taxon>
        <taxon>Hexapoda</taxon>
        <taxon>Insecta</taxon>
        <taxon>Pterygota</taxon>
        <taxon>Neoptera</taxon>
        <taxon>Paraneoptera</taxon>
        <taxon>Hemiptera</taxon>
        <taxon>Sternorrhyncha</taxon>
        <taxon>Aphidomorpha</taxon>
        <taxon>Aphidoidea</taxon>
        <taxon>Aphididae</taxon>
        <taxon>Lachninae</taxon>
        <taxon>Cinara</taxon>
    </lineage>
</organism>
<feature type="compositionally biased region" description="Basic residues" evidence="1">
    <location>
        <begin position="186"/>
        <end position="203"/>
    </location>
</feature>
<feature type="compositionally biased region" description="Polar residues" evidence="1">
    <location>
        <begin position="204"/>
        <end position="223"/>
    </location>
</feature>
<dbReference type="AlphaFoldDB" id="A0A5E4NIK3"/>
<keyword evidence="3" id="KW-1185">Reference proteome</keyword>
<feature type="compositionally biased region" description="Polar residues" evidence="1">
    <location>
        <begin position="41"/>
        <end position="53"/>
    </location>
</feature>
<evidence type="ECO:0000313" key="3">
    <source>
        <dbReference type="Proteomes" id="UP000325440"/>
    </source>
</evidence>
<evidence type="ECO:0000256" key="1">
    <source>
        <dbReference type="SAM" id="MobiDB-lite"/>
    </source>
</evidence>
<protein>
    <submittedName>
        <fullName evidence="2">Uncharacterized protein</fullName>
    </submittedName>
</protein>
<evidence type="ECO:0000313" key="2">
    <source>
        <dbReference type="EMBL" id="VVC44824.1"/>
    </source>
</evidence>